<dbReference type="GO" id="GO:0005254">
    <property type="term" value="F:chloride channel activity"/>
    <property type="evidence" value="ECO:0007669"/>
    <property type="project" value="InterPro"/>
</dbReference>
<gene>
    <name evidence="9" type="ORF">PRK78_002059</name>
</gene>
<evidence type="ECO:0000256" key="7">
    <source>
        <dbReference type="ARBA" id="ARBA00023136"/>
    </source>
</evidence>
<feature type="region of interest" description="Disordered" evidence="8">
    <location>
        <begin position="1"/>
        <end position="61"/>
    </location>
</feature>
<dbReference type="GO" id="GO:0005886">
    <property type="term" value="C:plasma membrane"/>
    <property type="evidence" value="ECO:0007669"/>
    <property type="project" value="UniProtKB-SubCell"/>
</dbReference>
<dbReference type="PANTHER" id="PTHR33281:SF19">
    <property type="entry name" value="VOLTAGE-DEPENDENT ANION CHANNEL-FORMING PROTEIN YNEE"/>
    <property type="match status" value="1"/>
</dbReference>
<dbReference type="EMBL" id="CP120627">
    <property type="protein sequence ID" value="WEW56611.1"/>
    <property type="molecule type" value="Genomic_DNA"/>
</dbReference>
<dbReference type="Pfam" id="PF25539">
    <property type="entry name" value="Bestrophin_2"/>
    <property type="match status" value="1"/>
</dbReference>
<keyword evidence="3" id="KW-1003">Cell membrane</keyword>
<sequence>MDDMPIQAEPTPAHAPHQPEKPSKQPDYASSTTTTLGTKAPSRMPTYISSGSVERDSKVPQQLLSRRPSIDIDDYFTSRILARIIWIHTEERDGEEGKEDVLAKLTGINLIVAFAIALKHKLRFEPNLAYDDLADLVGHLDTFAKAAHDPNACDTRKPGRLKAIAQYLSVPMAVSNPRKAIKKSKKPLGNLPAEILSYLFAYVNELMNEGKIRLPVYQTQAGTALSSLEEVMTGTERVLNTPLPLAYTILISQITWIYVLVLPFQLVKDLGWITIPGSVVATYIIQGLAAICAEIENPFGNDVNDLPLDVFCEQLAADLDIITSSPPPKPQEFMSRRDNLVLHPLSKSGAVAWKERSVDDIRAALKAKATIAPAAMAISGTRGKILTASRISADQA</sequence>
<keyword evidence="10" id="KW-1185">Reference proteome</keyword>
<dbReference type="PANTHER" id="PTHR33281">
    <property type="entry name" value="UPF0187 PROTEIN YNEE"/>
    <property type="match status" value="1"/>
</dbReference>
<evidence type="ECO:0000256" key="5">
    <source>
        <dbReference type="ARBA" id="ARBA00022989"/>
    </source>
</evidence>
<accession>A0AAF0DDI4</accession>
<proteinExistence type="predicted"/>
<organism evidence="9 10">
    <name type="scientific">Emydomyces testavorans</name>
    <dbReference type="NCBI Taxonomy" id="2070801"/>
    <lineage>
        <taxon>Eukaryota</taxon>
        <taxon>Fungi</taxon>
        <taxon>Dikarya</taxon>
        <taxon>Ascomycota</taxon>
        <taxon>Pezizomycotina</taxon>
        <taxon>Eurotiomycetes</taxon>
        <taxon>Eurotiomycetidae</taxon>
        <taxon>Onygenales</taxon>
        <taxon>Nannizziopsiaceae</taxon>
        <taxon>Emydomyces</taxon>
    </lineage>
</organism>
<evidence type="ECO:0000256" key="3">
    <source>
        <dbReference type="ARBA" id="ARBA00022475"/>
    </source>
</evidence>
<comment type="subcellular location">
    <subcellularLocation>
        <location evidence="1">Cell membrane</location>
        <topology evidence="1">Multi-pass membrane protein</topology>
    </subcellularLocation>
</comment>
<protein>
    <submittedName>
        <fullName evidence="9">Uncharacterized protein</fullName>
    </submittedName>
</protein>
<keyword evidence="5" id="KW-1133">Transmembrane helix</keyword>
<evidence type="ECO:0000256" key="6">
    <source>
        <dbReference type="ARBA" id="ARBA00023065"/>
    </source>
</evidence>
<keyword evidence="2" id="KW-0813">Transport</keyword>
<dbReference type="Proteomes" id="UP001219355">
    <property type="component" value="Chromosome 1"/>
</dbReference>
<reference evidence="9" key="1">
    <citation type="submission" date="2023-03" db="EMBL/GenBank/DDBJ databases">
        <title>Emydomyces testavorans Genome Sequence.</title>
        <authorList>
            <person name="Hoyer L."/>
        </authorList>
    </citation>
    <scope>NUCLEOTIDE SEQUENCE</scope>
    <source>
        <strain evidence="9">16-2883</strain>
    </source>
</reference>
<dbReference type="AlphaFoldDB" id="A0AAF0DDI4"/>
<evidence type="ECO:0000313" key="9">
    <source>
        <dbReference type="EMBL" id="WEW56611.1"/>
    </source>
</evidence>
<keyword evidence="7" id="KW-0472">Membrane</keyword>
<name>A0AAF0DDI4_9EURO</name>
<keyword evidence="4" id="KW-0812">Transmembrane</keyword>
<dbReference type="InterPro" id="IPR044669">
    <property type="entry name" value="YneE/VCCN1/2-like"/>
</dbReference>
<evidence type="ECO:0000256" key="2">
    <source>
        <dbReference type="ARBA" id="ARBA00022448"/>
    </source>
</evidence>
<evidence type="ECO:0000256" key="8">
    <source>
        <dbReference type="SAM" id="MobiDB-lite"/>
    </source>
</evidence>
<evidence type="ECO:0000313" key="10">
    <source>
        <dbReference type="Proteomes" id="UP001219355"/>
    </source>
</evidence>
<evidence type="ECO:0000256" key="1">
    <source>
        <dbReference type="ARBA" id="ARBA00004651"/>
    </source>
</evidence>
<evidence type="ECO:0000256" key="4">
    <source>
        <dbReference type="ARBA" id="ARBA00022692"/>
    </source>
</evidence>
<feature type="compositionally biased region" description="Polar residues" evidence="8">
    <location>
        <begin position="28"/>
        <end position="37"/>
    </location>
</feature>
<keyword evidence="6" id="KW-0406">Ion transport</keyword>